<organism evidence="1">
    <name type="scientific">marine metagenome</name>
    <dbReference type="NCBI Taxonomy" id="408172"/>
    <lineage>
        <taxon>unclassified sequences</taxon>
        <taxon>metagenomes</taxon>
        <taxon>ecological metagenomes</taxon>
    </lineage>
</organism>
<gene>
    <name evidence="1" type="ORF">METZ01_LOCUS366130</name>
</gene>
<dbReference type="AlphaFoldDB" id="A0A382STS6"/>
<proteinExistence type="predicted"/>
<evidence type="ECO:0000313" key="1">
    <source>
        <dbReference type="EMBL" id="SVD13276.1"/>
    </source>
</evidence>
<dbReference type="EMBL" id="UINC01131521">
    <property type="protein sequence ID" value="SVD13276.1"/>
    <property type="molecule type" value="Genomic_DNA"/>
</dbReference>
<reference evidence="1" key="1">
    <citation type="submission" date="2018-05" db="EMBL/GenBank/DDBJ databases">
        <authorList>
            <person name="Lanie J.A."/>
            <person name="Ng W.-L."/>
            <person name="Kazmierczak K.M."/>
            <person name="Andrzejewski T.M."/>
            <person name="Davidsen T.M."/>
            <person name="Wayne K.J."/>
            <person name="Tettelin H."/>
            <person name="Glass J.I."/>
            <person name="Rusch D."/>
            <person name="Podicherti R."/>
            <person name="Tsui H.-C.T."/>
            <person name="Winkler M.E."/>
        </authorList>
    </citation>
    <scope>NUCLEOTIDE SEQUENCE</scope>
</reference>
<protein>
    <submittedName>
        <fullName evidence="1">Uncharacterized protein</fullName>
    </submittedName>
</protein>
<accession>A0A382STS6</accession>
<feature type="non-terminal residue" evidence="1">
    <location>
        <position position="107"/>
    </location>
</feature>
<dbReference type="SUPFAM" id="SSF53335">
    <property type="entry name" value="S-adenosyl-L-methionine-dependent methyltransferases"/>
    <property type="match status" value="1"/>
</dbReference>
<name>A0A382STS6_9ZZZZ</name>
<dbReference type="InterPro" id="IPR029063">
    <property type="entry name" value="SAM-dependent_MTases_sf"/>
</dbReference>
<dbReference type="Gene3D" id="3.40.50.150">
    <property type="entry name" value="Vaccinia Virus protein VP39"/>
    <property type="match status" value="1"/>
</dbReference>
<sequence length="107" mass="11579">MAGRQLLLRLEELGSSLKPWQVLERLRRDFPADLCRAAVSLHESRLAARAKFGEQAAVMFFDSEALQMASGAPVATHRASRFVEGEPVADVTCGIGGDCLALARRGP</sequence>